<sequence>MTDPEGKLTESGLPLAAVYGPQALDGWDPEEKLGVPGEFPYTRGVYPSMYTGRPWTMRQYAGFGTAVESNERYRQLLAAGTTGLSVAFDLPTQMGYDSDHPLAHGEVGKVGVAIDSIDDMRILFDQIPLDQVSTSMTINAPAAILLVLYQLVAEEQGITADQLSGTIQNDVLKEYIARGTYIYPPAESIRLITDIFTYCRNEIPSWNTISISGYHMAEAGATPVQEIAFTLADGIAYVEAAVASGQDVDEFAPRLAFFFVSRTTILEEVAKFRAARRMWAHIMRDQFGAKNPKSWMLRFHTQTAGVQLTAQQPEVNLVRVAVQGLAAVLGGTQSLHTNSFDEAIALPSQKAARLALRTQQVLAYETDVCATVDPFAGSYVVESMTDEIEREALALIARITEMGGAVAAIEQGFQKAEIERSAYQVTQEIDSGVRTVVGMNKFTIDEHEHYEPLRVNPLIEQEQGARLAKLRAERDGAEVLRLLELIRETAKGDGNLLYPMKEALRAHATVGEVSDALRDVWGQYQPADRF</sequence>
<proteinExistence type="predicted"/>
<dbReference type="SUPFAM" id="SSF51703">
    <property type="entry name" value="Cobalamin (vitamin B12)-dependent enzymes"/>
    <property type="match status" value="1"/>
</dbReference>
<reference evidence="3" key="1">
    <citation type="submission" date="2020-05" db="EMBL/GenBank/DDBJ databases">
        <authorList>
            <person name="Chiriac C."/>
            <person name="Salcher M."/>
            <person name="Ghai R."/>
            <person name="Kavagutti S V."/>
        </authorList>
    </citation>
    <scope>NUCLEOTIDE SEQUENCE</scope>
</reference>
<dbReference type="AlphaFoldDB" id="A0A6J6UCN9"/>
<name>A0A6J6UCN9_9ZZZZ</name>
<gene>
    <name evidence="3" type="ORF">UFOPK2810_01162</name>
</gene>
<dbReference type="InterPro" id="IPR006099">
    <property type="entry name" value="MeMalonylCoA_mutase_a/b_cat"/>
</dbReference>
<dbReference type="EMBL" id="CAEZYZ010000200">
    <property type="protein sequence ID" value="CAB4757601.1"/>
    <property type="molecule type" value="Genomic_DNA"/>
</dbReference>
<dbReference type="PANTHER" id="PTHR48101:SF1">
    <property type="entry name" value="METHYLMALONYL-COA MUTASE, LARGE SUBUNIT"/>
    <property type="match status" value="1"/>
</dbReference>
<dbReference type="GO" id="GO:0031419">
    <property type="term" value="F:cobalamin binding"/>
    <property type="evidence" value="ECO:0007669"/>
    <property type="project" value="InterPro"/>
</dbReference>
<dbReference type="InterPro" id="IPR006098">
    <property type="entry name" value="MMCoA_mutase_a_cat"/>
</dbReference>
<keyword evidence="1" id="KW-0413">Isomerase</keyword>
<dbReference type="NCBIfam" id="TIGR00641">
    <property type="entry name" value="acid_CoA_mut_N"/>
    <property type="match status" value="1"/>
</dbReference>
<evidence type="ECO:0000256" key="1">
    <source>
        <dbReference type="ARBA" id="ARBA00023235"/>
    </source>
</evidence>
<dbReference type="Gene3D" id="3.20.20.240">
    <property type="entry name" value="Methylmalonyl-CoA mutase"/>
    <property type="match status" value="1"/>
</dbReference>
<accession>A0A6J6UCN9</accession>
<evidence type="ECO:0000259" key="2">
    <source>
        <dbReference type="Pfam" id="PF01642"/>
    </source>
</evidence>
<feature type="domain" description="Methylmalonyl-CoA mutase alpha/beta chain catalytic" evidence="2">
    <location>
        <begin position="9"/>
        <end position="523"/>
    </location>
</feature>
<protein>
    <submittedName>
        <fullName evidence="3">Unannotated protein</fullName>
    </submittedName>
</protein>
<evidence type="ECO:0000313" key="3">
    <source>
        <dbReference type="EMBL" id="CAB4757601.1"/>
    </source>
</evidence>
<dbReference type="PANTHER" id="PTHR48101">
    <property type="entry name" value="METHYLMALONYL-COA MUTASE, MITOCHONDRIAL-RELATED"/>
    <property type="match status" value="1"/>
</dbReference>
<dbReference type="GO" id="GO:0004494">
    <property type="term" value="F:methylmalonyl-CoA mutase activity"/>
    <property type="evidence" value="ECO:0007669"/>
    <property type="project" value="InterPro"/>
</dbReference>
<dbReference type="Pfam" id="PF01642">
    <property type="entry name" value="MM_CoA_mutase"/>
    <property type="match status" value="1"/>
</dbReference>
<organism evidence="3">
    <name type="scientific">freshwater metagenome</name>
    <dbReference type="NCBI Taxonomy" id="449393"/>
    <lineage>
        <taxon>unclassified sequences</taxon>
        <taxon>metagenomes</taxon>
        <taxon>ecological metagenomes</taxon>
    </lineage>
</organism>
<dbReference type="InterPro" id="IPR016176">
    <property type="entry name" value="Cbl-dep_enz_cat"/>
</dbReference>